<dbReference type="EMBL" id="ACFY01000087">
    <property type="protein sequence ID" value="EEG94033.1"/>
    <property type="molecule type" value="Genomic_DNA"/>
</dbReference>
<name>C0FTS8_9FIRM</name>
<reference evidence="1 2" key="2">
    <citation type="submission" date="2009-03" db="EMBL/GenBank/DDBJ databases">
        <title>Draft genome sequence of Roseburia inulinivorans (DSM 16841).</title>
        <authorList>
            <person name="Sudarsanam P."/>
            <person name="Ley R."/>
            <person name="Guruge J."/>
            <person name="Turnbaugh P.J."/>
            <person name="Mahowald M."/>
            <person name="Liep D."/>
            <person name="Gordon J."/>
        </authorList>
    </citation>
    <scope>NUCLEOTIDE SEQUENCE [LARGE SCALE GENOMIC DNA]</scope>
    <source>
        <strain evidence="1 2">DSM 16841</strain>
    </source>
</reference>
<evidence type="ECO:0000313" key="2">
    <source>
        <dbReference type="Proteomes" id="UP000003561"/>
    </source>
</evidence>
<organism evidence="1 2">
    <name type="scientific">Roseburia inulinivorans DSM 16841</name>
    <dbReference type="NCBI Taxonomy" id="622312"/>
    <lineage>
        <taxon>Bacteria</taxon>
        <taxon>Bacillati</taxon>
        <taxon>Bacillota</taxon>
        <taxon>Clostridia</taxon>
        <taxon>Lachnospirales</taxon>
        <taxon>Lachnospiraceae</taxon>
        <taxon>Roseburia</taxon>
    </lineage>
</organism>
<accession>C0FTS8</accession>
<reference evidence="1 2" key="1">
    <citation type="submission" date="2009-02" db="EMBL/GenBank/DDBJ databases">
        <authorList>
            <person name="Fulton L."/>
            <person name="Clifton S."/>
            <person name="Fulton B."/>
            <person name="Xu J."/>
            <person name="Minx P."/>
            <person name="Pepin K.H."/>
            <person name="Johnson M."/>
            <person name="Bhonagiri V."/>
            <person name="Nash W.E."/>
            <person name="Mardis E.R."/>
            <person name="Wilson R.K."/>
        </authorList>
    </citation>
    <scope>NUCLEOTIDE SEQUENCE [LARGE SCALE GENOMIC DNA]</scope>
    <source>
        <strain evidence="1 2">DSM 16841</strain>
    </source>
</reference>
<proteinExistence type="predicted"/>
<evidence type="ECO:0000313" key="1">
    <source>
        <dbReference type="EMBL" id="EEG94033.1"/>
    </source>
</evidence>
<sequence length="39" mass="4609">MGNKTRIFMYYLPQGMTLLKLSRVLKCRPEELLAYVDCL</sequence>
<dbReference type="AlphaFoldDB" id="C0FTS8"/>
<protein>
    <submittedName>
        <fullName evidence="1">Uncharacterized protein</fullName>
    </submittedName>
</protein>
<dbReference type="Proteomes" id="UP000003561">
    <property type="component" value="Unassembled WGS sequence"/>
</dbReference>
<gene>
    <name evidence="1" type="ORF">ROSEINA2194_02149</name>
</gene>
<comment type="caution">
    <text evidence="1">The sequence shown here is derived from an EMBL/GenBank/DDBJ whole genome shotgun (WGS) entry which is preliminary data.</text>
</comment>